<evidence type="ECO:0000313" key="2">
    <source>
        <dbReference type="Proteomes" id="UP000512182"/>
    </source>
</evidence>
<dbReference type="PANTHER" id="PTHR34413">
    <property type="entry name" value="PROPHAGE TAIL FIBER ASSEMBLY PROTEIN HOMOLOG TFAE-RELATED-RELATED"/>
    <property type="match status" value="1"/>
</dbReference>
<evidence type="ECO:0000313" key="1">
    <source>
        <dbReference type="EMBL" id="QLY99233.1"/>
    </source>
</evidence>
<protein>
    <submittedName>
        <fullName evidence="1">Tail fiber assembly protein</fullName>
    </submittedName>
</protein>
<accession>A0A7H9NIK2</accession>
<name>A0A7H9NIK2_ECOLX</name>
<dbReference type="Pfam" id="PF02413">
    <property type="entry name" value="Caudo_TAP"/>
    <property type="match status" value="1"/>
</dbReference>
<dbReference type="InterPro" id="IPR003458">
    <property type="entry name" value="Phage_T4_Gp38_tail_assem"/>
</dbReference>
<dbReference type="PANTHER" id="PTHR34413:SF1">
    <property type="entry name" value="CYTOPLASMIC PROTEIN"/>
    <property type="match status" value="1"/>
</dbReference>
<dbReference type="Proteomes" id="UP000512182">
    <property type="component" value="Chromosome"/>
</dbReference>
<dbReference type="RefSeq" id="WP_097397996.1">
    <property type="nucleotide sequence ID" value="NZ_NLUZ01000008.1"/>
</dbReference>
<dbReference type="AlphaFoldDB" id="A0A7H9NIK2"/>
<reference evidence="1 2" key="1">
    <citation type="submission" date="2020-06" db="EMBL/GenBank/DDBJ databases">
        <title>REHAB project genomes.</title>
        <authorList>
            <person name="Shaw L.P."/>
        </authorList>
    </citation>
    <scope>NUCLEOTIDE SEQUENCE [LARGE SCALE GENOMIC DNA]</scope>
    <source>
        <strain evidence="1 2">RHBSTW-00177</strain>
    </source>
</reference>
<dbReference type="InterPro" id="IPR051220">
    <property type="entry name" value="TFA_Chaperone"/>
</dbReference>
<organism evidence="1 2">
    <name type="scientific">Escherichia coli</name>
    <dbReference type="NCBI Taxonomy" id="562"/>
    <lineage>
        <taxon>Bacteria</taxon>
        <taxon>Pseudomonadati</taxon>
        <taxon>Pseudomonadota</taxon>
        <taxon>Gammaproteobacteria</taxon>
        <taxon>Enterobacterales</taxon>
        <taxon>Enterobacteriaceae</taxon>
        <taxon>Escherichia</taxon>
    </lineage>
</organism>
<proteinExistence type="predicted"/>
<sequence length="200" mass="22109">MKPVFDNNGQATQSGEIRCFYYDELTGEYSGWSDEFINIGVSMPGNSTDIDPGEDVPSKVAVFDGEGWSWQEDHRGETVFSTANGSRVTVDYIGGIRDGFTTVAPVTPYDKWDGSQWVTDTVAQHAADVAAAETEKQARIDRANTYINSKQWPGKAALGRLKDEEKEQYNLWLDYLDALEAVDTSSAPDINWPTPPATQV</sequence>
<dbReference type="EMBL" id="CP056794">
    <property type="protein sequence ID" value="QLY99233.1"/>
    <property type="molecule type" value="Genomic_DNA"/>
</dbReference>
<gene>
    <name evidence="1" type="ORF">HV109_22850</name>
</gene>